<reference evidence="1 2" key="1">
    <citation type="submission" date="2019-03" db="EMBL/GenBank/DDBJ databases">
        <title>First draft genome of Liparis tanakae, snailfish: a comprehensive survey of snailfish specific genes.</title>
        <authorList>
            <person name="Kim W."/>
            <person name="Song I."/>
            <person name="Jeong J.-H."/>
            <person name="Kim D."/>
            <person name="Kim S."/>
            <person name="Ryu S."/>
            <person name="Song J.Y."/>
            <person name="Lee S.K."/>
        </authorList>
    </citation>
    <scope>NUCLEOTIDE SEQUENCE [LARGE SCALE GENOMIC DNA]</scope>
    <source>
        <tissue evidence="1">Muscle</tissue>
    </source>
</reference>
<sequence length="111" mass="11999">MQSSQEFTQITNEGSGLYQSFQVTEKGSFFLAKTAKRASSLKQLDLSYNHPGANGGGRTMRSAITADPNMSLKTLWIPGTQGARLRGVTMALGGLLLGSDLEECQSLEQRK</sequence>
<evidence type="ECO:0000313" key="1">
    <source>
        <dbReference type="EMBL" id="TNN54411.1"/>
    </source>
</evidence>
<dbReference type="Gene3D" id="3.80.10.10">
    <property type="entry name" value="Ribonuclease Inhibitor"/>
    <property type="match status" value="1"/>
</dbReference>
<keyword evidence="2" id="KW-1185">Reference proteome</keyword>
<comment type="caution">
    <text evidence="1">The sequence shown here is derived from an EMBL/GenBank/DDBJ whole genome shotgun (WGS) entry which is preliminary data.</text>
</comment>
<organism evidence="1 2">
    <name type="scientific">Liparis tanakae</name>
    <name type="common">Tanaka's snailfish</name>
    <dbReference type="NCBI Taxonomy" id="230148"/>
    <lineage>
        <taxon>Eukaryota</taxon>
        <taxon>Metazoa</taxon>
        <taxon>Chordata</taxon>
        <taxon>Craniata</taxon>
        <taxon>Vertebrata</taxon>
        <taxon>Euteleostomi</taxon>
        <taxon>Actinopterygii</taxon>
        <taxon>Neopterygii</taxon>
        <taxon>Teleostei</taxon>
        <taxon>Neoteleostei</taxon>
        <taxon>Acanthomorphata</taxon>
        <taxon>Eupercaria</taxon>
        <taxon>Perciformes</taxon>
        <taxon>Cottioidei</taxon>
        <taxon>Cottales</taxon>
        <taxon>Liparidae</taxon>
        <taxon>Liparis</taxon>
    </lineage>
</organism>
<accession>A0A4Z2GMG0</accession>
<dbReference type="AlphaFoldDB" id="A0A4Z2GMG0"/>
<dbReference type="Proteomes" id="UP000314294">
    <property type="component" value="Unassembled WGS sequence"/>
</dbReference>
<dbReference type="EMBL" id="SRLO01000485">
    <property type="protein sequence ID" value="TNN54411.1"/>
    <property type="molecule type" value="Genomic_DNA"/>
</dbReference>
<name>A0A4Z2GMG0_9TELE</name>
<evidence type="ECO:0000313" key="2">
    <source>
        <dbReference type="Proteomes" id="UP000314294"/>
    </source>
</evidence>
<gene>
    <name evidence="1" type="ORF">EYF80_035380</name>
</gene>
<dbReference type="InterPro" id="IPR032675">
    <property type="entry name" value="LRR_dom_sf"/>
</dbReference>
<protein>
    <submittedName>
        <fullName evidence="1">Uncharacterized protein</fullName>
    </submittedName>
</protein>
<proteinExistence type="predicted"/>